<dbReference type="InterPro" id="IPR011042">
    <property type="entry name" value="6-blade_b-propeller_TolB-like"/>
</dbReference>
<dbReference type="PANTHER" id="PTHR10907">
    <property type="entry name" value="REGUCALCIN"/>
    <property type="match status" value="1"/>
</dbReference>
<dbReference type="GO" id="GO:0019853">
    <property type="term" value="P:L-ascorbic acid biosynthetic process"/>
    <property type="evidence" value="ECO:0007669"/>
    <property type="project" value="TreeGrafter"/>
</dbReference>
<name>A0A853BDC8_9PSEU</name>
<dbReference type="EMBL" id="JACCFK010000002">
    <property type="protein sequence ID" value="NYI92775.1"/>
    <property type="molecule type" value="Genomic_DNA"/>
</dbReference>
<dbReference type="SUPFAM" id="SSF63829">
    <property type="entry name" value="Calcium-dependent phosphotriesterase"/>
    <property type="match status" value="1"/>
</dbReference>
<protein>
    <submittedName>
        <fullName evidence="5">Sugar lactone lactonase YvrE</fullName>
    </submittedName>
</protein>
<evidence type="ECO:0000256" key="1">
    <source>
        <dbReference type="ARBA" id="ARBA00008853"/>
    </source>
</evidence>
<dbReference type="InterPro" id="IPR013658">
    <property type="entry name" value="SGL"/>
</dbReference>
<feature type="domain" description="SMP-30/Gluconolactonase/LRE-like region" evidence="4">
    <location>
        <begin position="15"/>
        <end position="251"/>
    </location>
</feature>
<dbReference type="Proteomes" id="UP000549616">
    <property type="component" value="Unassembled WGS sequence"/>
</dbReference>
<dbReference type="PRINTS" id="PR01790">
    <property type="entry name" value="SMP30FAMILY"/>
</dbReference>
<gene>
    <name evidence="5" type="ORF">HNR02_006150</name>
</gene>
<evidence type="ECO:0000256" key="3">
    <source>
        <dbReference type="PIRSR" id="PIRSR605511-2"/>
    </source>
</evidence>
<dbReference type="AlphaFoldDB" id="A0A853BDC8"/>
<sequence length="284" mass="29579">MSDVDQVTAPVAAHGEGPVWAPEWPGVRWVDMLAGDVLEHDDGEVRRHHVGDVVAALRPGVDGGVVLALERGFALADAALTDVRPLGEVWTDPGVRMNDGGCDPDGRFYCGSMSYDAAPGAGSLYRLDPDGAVTAVLTGVTISNGLAWSPDGGTAYYVDTPTGRIDAFDYTAAHGLTRRRPAVTIPAEAGSPDGLTVDAEGNLWVALWGGGAVHCYTPEGVQVARAAFPVTQVTACTFGGPDLDELYVTTSRQGVAEGTQPEAGALFRLRPGVRGLPAHRCSAC</sequence>
<dbReference type="GO" id="GO:0005509">
    <property type="term" value="F:calcium ion binding"/>
    <property type="evidence" value="ECO:0007669"/>
    <property type="project" value="TreeGrafter"/>
</dbReference>
<evidence type="ECO:0000313" key="5">
    <source>
        <dbReference type="EMBL" id="NYI92775.1"/>
    </source>
</evidence>
<evidence type="ECO:0000313" key="6">
    <source>
        <dbReference type="Proteomes" id="UP000549616"/>
    </source>
</evidence>
<comment type="cofactor">
    <cofactor evidence="3">
        <name>Zn(2+)</name>
        <dbReference type="ChEBI" id="CHEBI:29105"/>
    </cofactor>
    <text evidence="3">Binds 1 divalent metal cation per subunit.</text>
</comment>
<dbReference type="InterPro" id="IPR005511">
    <property type="entry name" value="SMP-30"/>
</dbReference>
<evidence type="ECO:0000256" key="2">
    <source>
        <dbReference type="PIRSR" id="PIRSR605511-1"/>
    </source>
</evidence>
<dbReference type="PANTHER" id="PTHR10907:SF47">
    <property type="entry name" value="REGUCALCIN"/>
    <property type="match status" value="1"/>
</dbReference>
<feature type="binding site" evidence="3">
    <location>
        <position position="144"/>
    </location>
    <ligand>
        <name>a divalent metal cation</name>
        <dbReference type="ChEBI" id="CHEBI:60240"/>
    </ligand>
</feature>
<proteinExistence type="inferred from homology"/>
<feature type="binding site" evidence="3">
    <location>
        <position position="193"/>
    </location>
    <ligand>
        <name>a divalent metal cation</name>
        <dbReference type="ChEBI" id="CHEBI:60240"/>
    </ligand>
</feature>
<feature type="binding site" evidence="3">
    <location>
        <position position="98"/>
    </location>
    <ligand>
        <name>substrate</name>
    </ligand>
</feature>
<dbReference type="Pfam" id="PF08450">
    <property type="entry name" value="SGL"/>
    <property type="match status" value="1"/>
</dbReference>
<evidence type="ECO:0000259" key="4">
    <source>
        <dbReference type="Pfam" id="PF08450"/>
    </source>
</evidence>
<accession>A0A853BDC8</accession>
<keyword evidence="3" id="KW-0862">Zinc</keyword>
<keyword evidence="3" id="KW-0479">Metal-binding</keyword>
<comment type="caution">
    <text evidence="5">The sequence shown here is derived from an EMBL/GenBank/DDBJ whole genome shotgun (WGS) entry which is preliminary data.</text>
</comment>
<feature type="binding site" evidence="3">
    <location>
        <position position="16"/>
    </location>
    <ligand>
        <name>a divalent metal cation</name>
        <dbReference type="ChEBI" id="CHEBI:60240"/>
    </ligand>
</feature>
<keyword evidence="6" id="KW-1185">Reference proteome</keyword>
<feature type="active site" description="Proton donor/acceptor" evidence="2">
    <location>
        <position position="193"/>
    </location>
</feature>
<dbReference type="Gene3D" id="2.120.10.30">
    <property type="entry name" value="TolB, C-terminal domain"/>
    <property type="match status" value="1"/>
</dbReference>
<organism evidence="5 6">
    <name type="scientific">Amycolatopsis endophytica</name>
    <dbReference type="NCBI Taxonomy" id="860233"/>
    <lineage>
        <taxon>Bacteria</taxon>
        <taxon>Bacillati</taxon>
        <taxon>Actinomycetota</taxon>
        <taxon>Actinomycetes</taxon>
        <taxon>Pseudonocardiales</taxon>
        <taxon>Pseudonocardiaceae</taxon>
        <taxon>Amycolatopsis</taxon>
    </lineage>
</organism>
<reference evidence="5 6" key="1">
    <citation type="submission" date="2020-07" db="EMBL/GenBank/DDBJ databases">
        <title>Sequencing the genomes of 1000 actinobacteria strains.</title>
        <authorList>
            <person name="Klenk H.-P."/>
        </authorList>
    </citation>
    <scope>NUCLEOTIDE SEQUENCE [LARGE SCALE GENOMIC DNA]</scope>
    <source>
        <strain evidence="5 6">DSM 104006</strain>
    </source>
</reference>
<comment type="similarity">
    <text evidence="1">Belongs to the SMP-30/CGR1 family.</text>
</comment>
<dbReference type="GO" id="GO:0004341">
    <property type="term" value="F:gluconolactonase activity"/>
    <property type="evidence" value="ECO:0007669"/>
    <property type="project" value="TreeGrafter"/>
</dbReference>
<feature type="binding site" evidence="3">
    <location>
        <position position="116"/>
    </location>
    <ligand>
        <name>substrate</name>
    </ligand>
</feature>
<feature type="binding site" evidence="3">
    <location>
        <position position="96"/>
    </location>
    <ligand>
        <name>substrate</name>
    </ligand>
</feature>